<gene>
    <name evidence="1" type="ORF">A2982_04030</name>
</gene>
<evidence type="ECO:0000313" key="1">
    <source>
        <dbReference type="EMBL" id="OGC51242.1"/>
    </source>
</evidence>
<dbReference type="STRING" id="1802624.A2982_04030"/>
<reference evidence="1 2" key="1">
    <citation type="journal article" date="2016" name="Nat. Commun.">
        <title>Thousands of microbial genomes shed light on interconnected biogeochemical processes in an aquifer system.</title>
        <authorList>
            <person name="Anantharaman K."/>
            <person name="Brown C.T."/>
            <person name="Hug L.A."/>
            <person name="Sharon I."/>
            <person name="Castelle C.J."/>
            <person name="Probst A.J."/>
            <person name="Thomas B.C."/>
            <person name="Singh A."/>
            <person name="Wilkins M.J."/>
            <person name="Karaoz U."/>
            <person name="Brodie E.L."/>
            <person name="Williams K.H."/>
            <person name="Hubbard S.S."/>
            <person name="Banfield J.F."/>
        </authorList>
    </citation>
    <scope>NUCLEOTIDE SEQUENCE [LARGE SCALE GENOMIC DNA]</scope>
</reference>
<sequence>MSITPVKPEREESSPGQKLLEAVKLFEEATGISVTEYMWEPSYIKTLSDGVSVSLAIYTVYPHEKLYECAVYNDVFLLGIEKPGSRLCLFVTWNPKTGEIIAVRDLKLWIDDERLLIDYRARANDRAVCCMGCPNVLFQDLVNPGYRPARDNELKILNEGVLKGCPPEVDVRETITNVLALTKSPDSVLHVLAPAQCGRKNSPLINYSL</sequence>
<organism evidence="1 2">
    <name type="scientific">candidate division WWE3 bacterium RIFCSPLOWO2_01_FULL_39_13</name>
    <dbReference type="NCBI Taxonomy" id="1802624"/>
    <lineage>
        <taxon>Bacteria</taxon>
        <taxon>Katanobacteria</taxon>
    </lineage>
</organism>
<proteinExistence type="predicted"/>
<dbReference type="Proteomes" id="UP000178771">
    <property type="component" value="Unassembled WGS sequence"/>
</dbReference>
<comment type="caution">
    <text evidence="1">The sequence shown here is derived from an EMBL/GenBank/DDBJ whole genome shotgun (WGS) entry which is preliminary data.</text>
</comment>
<accession>A0A1F4V256</accession>
<dbReference type="AlphaFoldDB" id="A0A1F4V256"/>
<protein>
    <submittedName>
        <fullName evidence="1">Uncharacterized protein</fullName>
    </submittedName>
</protein>
<dbReference type="EMBL" id="MEVH01000027">
    <property type="protein sequence ID" value="OGC51242.1"/>
    <property type="molecule type" value="Genomic_DNA"/>
</dbReference>
<evidence type="ECO:0000313" key="2">
    <source>
        <dbReference type="Proteomes" id="UP000178771"/>
    </source>
</evidence>
<name>A0A1F4V256_UNCKA</name>